<protein>
    <submittedName>
        <fullName evidence="5">Transcriptional Regulator, GntR family</fullName>
    </submittedName>
</protein>
<dbReference type="STRING" id="477641.MODMU_2352"/>
<sequence length="232" mass="25776">MASAPQRPVLLREEIKERIVERILDGTYGPGERIVESAVAAEFGVSQAPVREALRDLEAMRFVESQPHRGARVREVSTEELVQIYPVRAALEEVAGREAAPRITDEQLGLLAEELAGMRRAADAGDLHALMVHDTRFHEVIVEAAGNQVLLDVWRSLRVEARSLVSALKSHSDLHSIAELHRPVLQAVQFRDPDFLGREMRAHIEFFGASVISHLRRDAVAVPHATEGSTPR</sequence>
<dbReference type="OrthoDB" id="3567645at2"/>
<evidence type="ECO:0000256" key="3">
    <source>
        <dbReference type="ARBA" id="ARBA00023163"/>
    </source>
</evidence>
<dbReference type="eggNOG" id="COG1802">
    <property type="taxonomic scope" value="Bacteria"/>
</dbReference>
<dbReference type="Pfam" id="PF00392">
    <property type="entry name" value="GntR"/>
    <property type="match status" value="1"/>
</dbReference>
<dbReference type="SUPFAM" id="SSF46785">
    <property type="entry name" value="Winged helix' DNA-binding domain"/>
    <property type="match status" value="1"/>
</dbReference>
<dbReference type="GO" id="GO:0003677">
    <property type="term" value="F:DNA binding"/>
    <property type="evidence" value="ECO:0007669"/>
    <property type="project" value="UniProtKB-KW"/>
</dbReference>
<dbReference type="SMART" id="SM00895">
    <property type="entry name" value="FCD"/>
    <property type="match status" value="1"/>
</dbReference>
<keyword evidence="2" id="KW-0238">DNA-binding</keyword>
<dbReference type="InterPro" id="IPR036388">
    <property type="entry name" value="WH-like_DNA-bd_sf"/>
</dbReference>
<dbReference type="HOGENOM" id="CLU_017584_5_5_11"/>
<dbReference type="SMART" id="SM00345">
    <property type="entry name" value="HTH_GNTR"/>
    <property type="match status" value="1"/>
</dbReference>
<dbReference type="Gene3D" id="1.20.120.530">
    <property type="entry name" value="GntR ligand-binding domain-like"/>
    <property type="match status" value="1"/>
</dbReference>
<keyword evidence="1" id="KW-0805">Transcription regulation</keyword>
<keyword evidence="6" id="KW-1185">Reference proteome</keyword>
<organism evidence="5 6">
    <name type="scientific">Modestobacter italicus (strain DSM 44449 / CECT 9708 / BC 501)</name>
    <dbReference type="NCBI Taxonomy" id="2732864"/>
    <lineage>
        <taxon>Bacteria</taxon>
        <taxon>Bacillati</taxon>
        <taxon>Actinomycetota</taxon>
        <taxon>Actinomycetes</taxon>
        <taxon>Geodermatophilales</taxon>
        <taxon>Geodermatophilaceae</taxon>
        <taxon>Modestobacter</taxon>
    </lineage>
</organism>
<dbReference type="Proteomes" id="UP000006461">
    <property type="component" value="Chromosome"/>
</dbReference>
<dbReference type="SUPFAM" id="SSF48008">
    <property type="entry name" value="GntR ligand-binding domain-like"/>
    <property type="match status" value="1"/>
</dbReference>
<evidence type="ECO:0000313" key="6">
    <source>
        <dbReference type="Proteomes" id="UP000006461"/>
    </source>
</evidence>
<dbReference type="InterPro" id="IPR000524">
    <property type="entry name" value="Tscrpt_reg_HTH_GntR"/>
</dbReference>
<feature type="domain" description="HTH gntR-type" evidence="4">
    <location>
        <begin position="9"/>
        <end position="76"/>
    </location>
</feature>
<proteinExistence type="predicted"/>
<dbReference type="GO" id="GO:0003700">
    <property type="term" value="F:DNA-binding transcription factor activity"/>
    <property type="evidence" value="ECO:0007669"/>
    <property type="project" value="InterPro"/>
</dbReference>
<evidence type="ECO:0000259" key="4">
    <source>
        <dbReference type="PROSITE" id="PS50949"/>
    </source>
</evidence>
<gene>
    <name evidence="5" type="ordered locus">MODMU_2352</name>
</gene>
<dbReference type="InterPro" id="IPR011711">
    <property type="entry name" value="GntR_C"/>
</dbReference>
<dbReference type="CDD" id="cd07377">
    <property type="entry name" value="WHTH_GntR"/>
    <property type="match status" value="1"/>
</dbReference>
<reference evidence="5 6" key="1">
    <citation type="journal article" date="2012" name="J. Bacteriol.">
        <title>Genome Sequence of Radiation-Resistant Modestobacter marinus Strain BC501, a Representative Actinobacterium That Thrives on Calcareous Stone Surfaces.</title>
        <authorList>
            <person name="Normand P."/>
            <person name="Gury J."/>
            <person name="Pujic P."/>
            <person name="Chouaia B."/>
            <person name="Crotti E."/>
            <person name="Brusetti L."/>
            <person name="Daffonchio D."/>
            <person name="Vacherie B."/>
            <person name="Barbe V."/>
            <person name="Medigue C."/>
            <person name="Calteau A."/>
            <person name="Ghodhbane-Gtari F."/>
            <person name="Essoussi I."/>
            <person name="Nouioui I."/>
            <person name="Abbassi-Ghozzi I."/>
            <person name="Gtari M."/>
        </authorList>
    </citation>
    <scope>NUCLEOTIDE SEQUENCE [LARGE SCALE GENOMIC DNA]</scope>
    <source>
        <strain evidence="6">BC 501</strain>
    </source>
</reference>
<dbReference type="KEGG" id="mmar:MODMU_2352"/>
<dbReference type="Gene3D" id="1.10.10.10">
    <property type="entry name" value="Winged helix-like DNA-binding domain superfamily/Winged helix DNA-binding domain"/>
    <property type="match status" value="1"/>
</dbReference>
<dbReference type="InterPro" id="IPR036390">
    <property type="entry name" value="WH_DNA-bd_sf"/>
</dbReference>
<dbReference type="AlphaFoldDB" id="I4EWM1"/>
<evidence type="ECO:0000256" key="1">
    <source>
        <dbReference type="ARBA" id="ARBA00023015"/>
    </source>
</evidence>
<evidence type="ECO:0000256" key="2">
    <source>
        <dbReference type="ARBA" id="ARBA00023125"/>
    </source>
</evidence>
<dbReference type="OMA" id="VLLHTWE"/>
<accession>I4EWM1</accession>
<dbReference type="Pfam" id="PF07729">
    <property type="entry name" value="FCD"/>
    <property type="match status" value="1"/>
</dbReference>
<keyword evidence="3" id="KW-0804">Transcription</keyword>
<evidence type="ECO:0000313" key="5">
    <source>
        <dbReference type="EMBL" id="CCH87784.1"/>
    </source>
</evidence>
<dbReference type="InterPro" id="IPR008920">
    <property type="entry name" value="TF_FadR/GntR_C"/>
</dbReference>
<name>I4EWM1_MODI5</name>
<dbReference type="EMBL" id="FO203431">
    <property type="protein sequence ID" value="CCH87784.1"/>
    <property type="molecule type" value="Genomic_DNA"/>
</dbReference>
<dbReference type="PANTHER" id="PTHR43537:SF24">
    <property type="entry name" value="GLUCONATE OPERON TRANSCRIPTIONAL REPRESSOR"/>
    <property type="match status" value="1"/>
</dbReference>
<dbReference type="PROSITE" id="PS50949">
    <property type="entry name" value="HTH_GNTR"/>
    <property type="match status" value="1"/>
</dbReference>
<dbReference type="PANTHER" id="PTHR43537">
    <property type="entry name" value="TRANSCRIPTIONAL REGULATOR, GNTR FAMILY"/>
    <property type="match status" value="1"/>
</dbReference>